<gene>
    <name evidence="15" type="ORF">ROSINTL182_07995</name>
</gene>
<keyword evidence="7 13" id="KW-1133">Transmembrane helix</keyword>
<keyword evidence="6" id="KW-0677">Repeat</keyword>
<dbReference type="HOGENOM" id="CLU_038053_1_2_9"/>
<dbReference type="EMBL" id="ABYJ02000152">
    <property type="protein sequence ID" value="EEV00162.1"/>
    <property type="molecule type" value="Genomic_DNA"/>
</dbReference>
<keyword evidence="15" id="KW-0378">Hydrolase</keyword>
<keyword evidence="5 13" id="KW-0812">Transmembrane</keyword>
<keyword evidence="4" id="KW-0808">Transferase</keyword>
<dbReference type="SUPFAM" id="SSF56024">
    <property type="entry name" value="Phospholipase D/nuclease"/>
    <property type="match status" value="2"/>
</dbReference>
<dbReference type="Pfam" id="PF13396">
    <property type="entry name" value="PLDc_N"/>
    <property type="match status" value="1"/>
</dbReference>
<dbReference type="PANTHER" id="PTHR21248">
    <property type="entry name" value="CARDIOLIPIN SYNTHASE"/>
    <property type="match status" value="1"/>
</dbReference>
<dbReference type="CDD" id="cd09160">
    <property type="entry name" value="PLDc_SMU_988_like_2"/>
    <property type="match status" value="1"/>
</dbReference>
<evidence type="ECO:0000256" key="13">
    <source>
        <dbReference type="SAM" id="Phobius"/>
    </source>
</evidence>
<organism evidence="15 16">
    <name type="scientific">Roseburia intestinalis L1-82</name>
    <dbReference type="NCBI Taxonomy" id="536231"/>
    <lineage>
        <taxon>Bacteria</taxon>
        <taxon>Bacillati</taxon>
        <taxon>Bacillota</taxon>
        <taxon>Clostridia</taxon>
        <taxon>Lachnospirales</taxon>
        <taxon>Lachnospiraceae</taxon>
        <taxon>Roseburia</taxon>
    </lineage>
</organism>
<keyword evidence="11" id="KW-1208">Phospholipid metabolism</keyword>
<dbReference type="Gene3D" id="3.30.870.10">
    <property type="entry name" value="Endonuclease Chain A"/>
    <property type="match status" value="2"/>
</dbReference>
<dbReference type="PANTHER" id="PTHR21248:SF22">
    <property type="entry name" value="PHOSPHOLIPASE D"/>
    <property type="match status" value="1"/>
</dbReference>
<keyword evidence="8" id="KW-0443">Lipid metabolism</keyword>
<evidence type="ECO:0000256" key="8">
    <source>
        <dbReference type="ARBA" id="ARBA00023098"/>
    </source>
</evidence>
<evidence type="ECO:0000256" key="7">
    <source>
        <dbReference type="ARBA" id="ARBA00022989"/>
    </source>
</evidence>
<protein>
    <recommendedName>
        <fullName evidence="12">Cardiolipin synthase</fullName>
        <ecNumber evidence="12">2.7.8.-</ecNumber>
    </recommendedName>
</protein>
<dbReference type="GO" id="GO:0008808">
    <property type="term" value="F:cardiolipin synthase activity"/>
    <property type="evidence" value="ECO:0007669"/>
    <property type="project" value="UniProtKB-UniRule"/>
</dbReference>
<dbReference type="Proteomes" id="UP000004828">
    <property type="component" value="Unassembled WGS sequence"/>
</dbReference>
<name>C7GDJ4_9FIRM</name>
<dbReference type="InterPro" id="IPR027379">
    <property type="entry name" value="CLS_N"/>
</dbReference>
<dbReference type="AlphaFoldDB" id="C7GDJ4"/>
<evidence type="ECO:0000256" key="3">
    <source>
        <dbReference type="ARBA" id="ARBA00022516"/>
    </source>
</evidence>
<comment type="subcellular location">
    <subcellularLocation>
        <location evidence="1">Cell membrane</location>
        <topology evidence="1">Multi-pass membrane protein</topology>
    </subcellularLocation>
</comment>
<dbReference type="NCBIfam" id="TIGR04265">
    <property type="entry name" value="bac_cardiolipin"/>
    <property type="match status" value="1"/>
</dbReference>
<dbReference type="GO" id="GO:0016787">
    <property type="term" value="F:hydrolase activity"/>
    <property type="evidence" value="ECO:0007669"/>
    <property type="project" value="UniProtKB-KW"/>
</dbReference>
<feature type="transmembrane region" description="Helical" evidence="13">
    <location>
        <begin position="60"/>
        <end position="79"/>
    </location>
</feature>
<evidence type="ECO:0000313" key="16">
    <source>
        <dbReference type="Proteomes" id="UP000004828"/>
    </source>
</evidence>
<keyword evidence="3" id="KW-0444">Lipid biosynthesis</keyword>
<evidence type="ECO:0000259" key="14">
    <source>
        <dbReference type="PROSITE" id="PS50035"/>
    </source>
</evidence>
<dbReference type="Pfam" id="PF13091">
    <property type="entry name" value="PLDc_2"/>
    <property type="match status" value="2"/>
</dbReference>
<dbReference type="InterPro" id="IPR001736">
    <property type="entry name" value="PLipase_D/transphosphatidylase"/>
</dbReference>
<dbReference type="SMART" id="SM00155">
    <property type="entry name" value="PLDc"/>
    <property type="match status" value="2"/>
</dbReference>
<feature type="domain" description="PLD phosphodiesterase" evidence="14">
    <location>
        <begin position="447"/>
        <end position="474"/>
    </location>
</feature>
<evidence type="ECO:0000256" key="12">
    <source>
        <dbReference type="NCBIfam" id="TIGR04265"/>
    </source>
</evidence>
<dbReference type="GO" id="GO:0005886">
    <property type="term" value="C:plasma membrane"/>
    <property type="evidence" value="ECO:0007669"/>
    <property type="project" value="UniProtKB-SubCell"/>
</dbReference>
<evidence type="ECO:0000256" key="9">
    <source>
        <dbReference type="ARBA" id="ARBA00023136"/>
    </source>
</evidence>
<evidence type="ECO:0000256" key="6">
    <source>
        <dbReference type="ARBA" id="ARBA00022737"/>
    </source>
</evidence>
<evidence type="ECO:0000256" key="11">
    <source>
        <dbReference type="ARBA" id="ARBA00023264"/>
    </source>
</evidence>
<sequence length="534" mass="62007">MAQTCADENVAFIEKRAGRMEICMKKILHLIFGRFFVVAMAIILQVLWLCVVLWQLSYKFTYVNLLVRVIAIIVVLVIVNKWTNPANKLSWTFLILLSPIFGLMVYFLFGRSGLTKHTRERMDAVNRQVEALFQRDSAVEKGLEKESRSAYLQSSYIDKWAGFPLYQNTQTKYYSCGEEMFPDMLEALRGAKHFIFLEYFIIEEGYMFNTILDILEEKAKAGVDVRFIYDDVGSINSISFGYYKKLQERGIPCVTFNPFKPLISVVMNNRDHRKIFVVDGYIGFTGGINLADEYINKVKRFGYWKDTGVRIEGEAVWSLTAMFLEMWNYINRSTEDYSRFLPSVYREKEFTSDGFVQPYGDSPLDNENVGENIYLNIINRAKNYVYIFTPYLIIDHEMLICLSNAAKSGVDVRIVTPGVPDKKAVYLLTQSYYEPLLKNGVKIFQYTPGFIHAKCFVCDDEIATVGSVNLDYRSLFLHFECGVFMYRSKAVMQVKEDCLRTFEESEEMDVSFCRRRRLPVRMVQSLMRLFAPLL</sequence>
<evidence type="ECO:0000256" key="1">
    <source>
        <dbReference type="ARBA" id="ARBA00004651"/>
    </source>
</evidence>
<proteinExistence type="predicted"/>
<evidence type="ECO:0000256" key="2">
    <source>
        <dbReference type="ARBA" id="ARBA00022475"/>
    </source>
</evidence>
<accession>C7GDJ4</accession>
<evidence type="ECO:0000256" key="4">
    <source>
        <dbReference type="ARBA" id="ARBA00022679"/>
    </source>
</evidence>
<feature type="domain" description="PLD phosphodiesterase" evidence="14">
    <location>
        <begin position="267"/>
        <end position="294"/>
    </location>
</feature>
<dbReference type="GO" id="GO:0032049">
    <property type="term" value="P:cardiolipin biosynthetic process"/>
    <property type="evidence" value="ECO:0007669"/>
    <property type="project" value="UniProtKB-UniRule"/>
</dbReference>
<reference evidence="15 16" key="1">
    <citation type="submission" date="2009-08" db="EMBL/GenBank/DDBJ databases">
        <authorList>
            <person name="Weinstock G."/>
            <person name="Sodergren E."/>
            <person name="Clifton S."/>
            <person name="Fulton L."/>
            <person name="Fulton B."/>
            <person name="Courtney L."/>
            <person name="Fronick C."/>
            <person name="Harrison M."/>
            <person name="Strong C."/>
            <person name="Farmer C."/>
            <person name="Delahaunty K."/>
            <person name="Markovic C."/>
            <person name="Hall O."/>
            <person name="Minx P."/>
            <person name="Tomlinson C."/>
            <person name="Mitreva M."/>
            <person name="Nelson J."/>
            <person name="Hou S."/>
            <person name="Wollam A."/>
            <person name="Pepin K.H."/>
            <person name="Johnson M."/>
            <person name="Bhonagiri V."/>
            <person name="Nash W.E."/>
            <person name="Warren W."/>
            <person name="Chinwalla A."/>
            <person name="Mardis E.R."/>
            <person name="Wilson R.K."/>
        </authorList>
    </citation>
    <scope>NUCLEOTIDE SEQUENCE [LARGE SCALE GENOMIC DNA]</scope>
    <source>
        <strain evidence="15 16">L1-82</strain>
    </source>
</reference>
<dbReference type="PROSITE" id="PS50035">
    <property type="entry name" value="PLD"/>
    <property type="match status" value="2"/>
</dbReference>
<evidence type="ECO:0000313" key="15">
    <source>
        <dbReference type="EMBL" id="EEV00162.1"/>
    </source>
</evidence>
<evidence type="ECO:0000256" key="10">
    <source>
        <dbReference type="ARBA" id="ARBA00023209"/>
    </source>
</evidence>
<keyword evidence="9 13" id="KW-0472">Membrane</keyword>
<dbReference type="EC" id="2.7.8.-" evidence="12"/>
<keyword evidence="10" id="KW-0594">Phospholipid biosynthesis</keyword>
<feature type="transmembrane region" description="Helical" evidence="13">
    <location>
        <begin position="91"/>
        <end position="109"/>
    </location>
</feature>
<dbReference type="CDD" id="cd09154">
    <property type="entry name" value="PLDc_SMU_988_like_1"/>
    <property type="match status" value="1"/>
</dbReference>
<keyword evidence="2" id="KW-1003">Cell membrane</keyword>
<feature type="transmembrane region" description="Helical" evidence="13">
    <location>
        <begin position="27"/>
        <end position="54"/>
    </location>
</feature>
<evidence type="ECO:0000256" key="5">
    <source>
        <dbReference type="ARBA" id="ARBA00022692"/>
    </source>
</evidence>
<dbReference type="InterPro" id="IPR025202">
    <property type="entry name" value="PLD-like_dom"/>
</dbReference>
<comment type="caution">
    <text evidence="15">The sequence shown here is derived from an EMBL/GenBank/DDBJ whole genome shotgun (WGS) entry which is preliminary data.</text>
</comment>
<dbReference type="InterPro" id="IPR022924">
    <property type="entry name" value="Cardiolipin_synthase"/>
</dbReference>